<dbReference type="Proteomes" id="UP000023482">
    <property type="component" value="Unassembled WGS sequence"/>
</dbReference>
<gene>
    <name evidence="2" type="ORF">HMPREF0636_1103</name>
</gene>
<dbReference type="EMBL" id="JDFF01000008">
    <property type="protein sequence ID" value="EWC93214.1"/>
    <property type="molecule type" value="Genomic_DNA"/>
</dbReference>
<feature type="transmembrane region" description="Helical" evidence="1">
    <location>
        <begin position="29"/>
        <end position="47"/>
    </location>
</feature>
<evidence type="ECO:0000313" key="2">
    <source>
        <dbReference type="EMBL" id="EWC93214.1"/>
    </source>
</evidence>
<accession>Z4X0K4</accession>
<keyword evidence="1" id="KW-0472">Membrane</keyword>
<name>Z4X0K4_9PORP</name>
<keyword evidence="3" id="KW-1185">Reference proteome</keyword>
<reference evidence="2 3" key="1">
    <citation type="submission" date="2014-01" db="EMBL/GenBank/DDBJ databases">
        <authorList>
            <person name="Durkin A.S."/>
            <person name="McCorrison J."/>
            <person name="Torralba M."/>
            <person name="Gillis M."/>
            <person name="Haft D.H."/>
            <person name="Methe B."/>
            <person name="Sutton G."/>
            <person name="Nelson K.E."/>
        </authorList>
    </citation>
    <scope>NUCLEOTIDE SEQUENCE [LARGE SCALE GENOMIC DNA]</scope>
    <source>
        <strain evidence="2 3">ATCC 51270</strain>
    </source>
</reference>
<protein>
    <submittedName>
        <fullName evidence="2">Uncharacterized protein</fullName>
    </submittedName>
</protein>
<keyword evidence="1" id="KW-0812">Transmembrane</keyword>
<dbReference type="PATRIC" id="fig|887901.3.peg.261"/>
<comment type="caution">
    <text evidence="2">The sequence shown here is derived from an EMBL/GenBank/DDBJ whole genome shotgun (WGS) entry which is preliminary data.</text>
</comment>
<proteinExistence type="predicted"/>
<organism evidence="2 3">
    <name type="scientific">Porphyromonas catoniae ATCC 51270</name>
    <dbReference type="NCBI Taxonomy" id="887901"/>
    <lineage>
        <taxon>Bacteria</taxon>
        <taxon>Pseudomonadati</taxon>
        <taxon>Bacteroidota</taxon>
        <taxon>Bacteroidia</taxon>
        <taxon>Bacteroidales</taxon>
        <taxon>Porphyromonadaceae</taxon>
        <taxon>Porphyromonas</taxon>
    </lineage>
</organism>
<evidence type="ECO:0000313" key="3">
    <source>
        <dbReference type="Proteomes" id="UP000023482"/>
    </source>
</evidence>
<sequence>MTSTQIICVLLGLIATILLDILCGTLGYTLAWLFATSLLSVSLSIYYREQSERMERRLRDYHRKYGQK</sequence>
<evidence type="ECO:0000256" key="1">
    <source>
        <dbReference type="SAM" id="Phobius"/>
    </source>
</evidence>
<keyword evidence="1" id="KW-1133">Transmembrane helix</keyword>
<dbReference type="AlphaFoldDB" id="Z4X0K4"/>
<dbReference type="RefSeq" id="WP_044167954.1">
    <property type="nucleotide sequence ID" value="NZ_JDFF01000008.1"/>
</dbReference>